<accession>A0ABU0HIW8</accession>
<name>A0ABU0HIW8_9HYPH</name>
<evidence type="ECO:0000313" key="2">
    <source>
        <dbReference type="Proteomes" id="UP001236369"/>
    </source>
</evidence>
<evidence type="ECO:0000313" key="1">
    <source>
        <dbReference type="EMBL" id="MDQ0442262.1"/>
    </source>
</evidence>
<keyword evidence="2" id="KW-1185">Reference proteome</keyword>
<gene>
    <name evidence="1" type="ORF">QO016_001756</name>
</gene>
<dbReference type="Pfam" id="PF19596">
    <property type="entry name" value="DUF6101"/>
    <property type="match status" value="1"/>
</dbReference>
<dbReference type="Proteomes" id="UP001236369">
    <property type="component" value="Unassembled WGS sequence"/>
</dbReference>
<proteinExistence type="predicted"/>
<comment type="caution">
    <text evidence="1">The sequence shown here is derived from an EMBL/GenBank/DDBJ whole genome shotgun (WGS) entry which is preliminary data.</text>
</comment>
<organism evidence="1 2">
    <name type="scientific">Methylobacterium persicinum</name>
    <dbReference type="NCBI Taxonomy" id="374426"/>
    <lineage>
        <taxon>Bacteria</taxon>
        <taxon>Pseudomonadati</taxon>
        <taxon>Pseudomonadota</taxon>
        <taxon>Alphaproteobacteria</taxon>
        <taxon>Hyphomicrobiales</taxon>
        <taxon>Methylobacteriaceae</taxon>
        <taxon>Methylobacterium</taxon>
    </lineage>
</organism>
<dbReference type="EMBL" id="JAUSVV010000003">
    <property type="protein sequence ID" value="MDQ0442262.1"/>
    <property type="molecule type" value="Genomic_DNA"/>
</dbReference>
<dbReference type="RefSeq" id="WP_238248175.1">
    <property type="nucleotide sequence ID" value="NZ_BPQX01000015.1"/>
</dbReference>
<protein>
    <submittedName>
        <fullName evidence="1">Uncharacterized protein</fullName>
    </submittedName>
</protein>
<dbReference type="InterPro" id="IPR046083">
    <property type="entry name" value="DUF6101"/>
</dbReference>
<reference evidence="1 2" key="1">
    <citation type="submission" date="2023-07" db="EMBL/GenBank/DDBJ databases">
        <title>Genomic Encyclopedia of Type Strains, Phase IV (KMG-IV): sequencing the most valuable type-strain genomes for metagenomic binning, comparative biology and taxonomic classification.</title>
        <authorList>
            <person name="Goeker M."/>
        </authorList>
    </citation>
    <scope>NUCLEOTIDE SEQUENCE [LARGE SCALE GENOMIC DNA]</scope>
    <source>
        <strain evidence="1 2">DSM 19562</strain>
    </source>
</reference>
<sequence>MDTRTDSHAPALAMPAFEASPLPVIGRLAAGRRAVGVALCYAEDEADLCDEDRFLLLLVDAEGDVLQRLGPFTEEDVVATWRALAGQAGLVRMIIREDGVQVPVSQQVGRLMLGRIRIRRRHAGLGARRPRFLARRKTGRLPARPQIFRGEAEIIARS</sequence>